<dbReference type="AlphaFoldDB" id="A0ABD2JQ94"/>
<dbReference type="Pfam" id="PF02661">
    <property type="entry name" value="Fic"/>
    <property type="match status" value="1"/>
</dbReference>
<feature type="signal peptide" evidence="3">
    <location>
        <begin position="1"/>
        <end position="20"/>
    </location>
</feature>
<dbReference type="Proteomes" id="UP001620626">
    <property type="component" value="Unassembled WGS sequence"/>
</dbReference>
<dbReference type="PROSITE" id="PS51459">
    <property type="entry name" value="FIDO"/>
    <property type="match status" value="1"/>
</dbReference>
<keyword evidence="2" id="KW-0547">Nucleotide-binding</keyword>
<name>A0ABD2JQ94_9BILA</name>
<keyword evidence="2" id="KW-0067">ATP-binding</keyword>
<organism evidence="5 6">
    <name type="scientific">Heterodera trifolii</name>
    <dbReference type="NCBI Taxonomy" id="157864"/>
    <lineage>
        <taxon>Eukaryota</taxon>
        <taxon>Metazoa</taxon>
        <taxon>Ecdysozoa</taxon>
        <taxon>Nematoda</taxon>
        <taxon>Chromadorea</taxon>
        <taxon>Rhabditida</taxon>
        <taxon>Tylenchina</taxon>
        <taxon>Tylenchomorpha</taxon>
        <taxon>Tylenchoidea</taxon>
        <taxon>Heteroderidae</taxon>
        <taxon>Heteroderinae</taxon>
        <taxon>Heterodera</taxon>
    </lineage>
</organism>
<dbReference type="InterPro" id="IPR036597">
    <property type="entry name" value="Fido-like_dom_sf"/>
</dbReference>
<evidence type="ECO:0000256" key="2">
    <source>
        <dbReference type="PIRSR" id="PIRSR640198-2"/>
    </source>
</evidence>
<feature type="binding site" evidence="2">
    <location>
        <begin position="23"/>
        <end position="30"/>
    </location>
    <ligand>
        <name>ATP</name>
        <dbReference type="ChEBI" id="CHEBI:30616"/>
    </ligand>
</feature>
<accession>A0ABD2JQ94</accession>
<dbReference type="InterPro" id="IPR003812">
    <property type="entry name" value="Fido"/>
</dbReference>
<sequence>MSQPNFSYLFLFFILAYVHPYLDGNGRVCRLVANWILLKARLKMFNVPEKRRDDYNAGLGLAVRGRREGHATGLDENINRSGAPDWPRPFITIIYFQVQSAQQEIVTFY</sequence>
<gene>
    <name evidence="5" type="ORF">niasHT_026860</name>
</gene>
<dbReference type="PANTHER" id="PTHR13504">
    <property type="entry name" value="FIDO DOMAIN-CONTAINING PROTEIN DDB_G0283145"/>
    <property type="match status" value="1"/>
</dbReference>
<dbReference type="SUPFAM" id="SSF140931">
    <property type="entry name" value="Fic-like"/>
    <property type="match status" value="1"/>
</dbReference>
<dbReference type="EMBL" id="JBICBT010000921">
    <property type="protein sequence ID" value="KAL3092795.1"/>
    <property type="molecule type" value="Genomic_DNA"/>
</dbReference>
<evidence type="ECO:0000313" key="5">
    <source>
        <dbReference type="EMBL" id="KAL3092795.1"/>
    </source>
</evidence>
<proteinExistence type="predicted"/>
<keyword evidence="3" id="KW-0732">Signal</keyword>
<comment type="caution">
    <text evidence="5">The sequence shown here is derived from an EMBL/GenBank/DDBJ whole genome shotgun (WGS) entry which is preliminary data.</text>
</comment>
<protein>
    <recommendedName>
        <fullName evidence="4">Fido domain-containing protein</fullName>
    </recommendedName>
</protein>
<evidence type="ECO:0000313" key="6">
    <source>
        <dbReference type="Proteomes" id="UP001620626"/>
    </source>
</evidence>
<reference evidence="5 6" key="1">
    <citation type="submission" date="2024-10" db="EMBL/GenBank/DDBJ databases">
        <authorList>
            <person name="Kim D."/>
        </authorList>
    </citation>
    <scope>NUCLEOTIDE SEQUENCE [LARGE SCALE GENOMIC DNA]</scope>
    <source>
        <strain evidence="5">BH-2024</strain>
    </source>
</reference>
<feature type="active site" evidence="1">
    <location>
        <position position="19"/>
    </location>
</feature>
<dbReference type="Gene3D" id="1.10.3290.10">
    <property type="entry name" value="Fido-like domain"/>
    <property type="match status" value="1"/>
</dbReference>
<feature type="chain" id="PRO_5044886850" description="Fido domain-containing protein" evidence="3">
    <location>
        <begin position="21"/>
        <end position="109"/>
    </location>
</feature>
<evidence type="ECO:0000256" key="1">
    <source>
        <dbReference type="PIRSR" id="PIRSR640198-1"/>
    </source>
</evidence>
<evidence type="ECO:0000256" key="3">
    <source>
        <dbReference type="SAM" id="SignalP"/>
    </source>
</evidence>
<dbReference type="InterPro" id="IPR040198">
    <property type="entry name" value="Fido_containing"/>
</dbReference>
<feature type="domain" description="Fido" evidence="4">
    <location>
        <begin position="1"/>
        <end position="80"/>
    </location>
</feature>
<evidence type="ECO:0000259" key="4">
    <source>
        <dbReference type="PROSITE" id="PS51459"/>
    </source>
</evidence>
<dbReference type="PANTHER" id="PTHR13504:SF38">
    <property type="entry name" value="FIDO DOMAIN-CONTAINING PROTEIN"/>
    <property type="match status" value="1"/>
</dbReference>
<keyword evidence="6" id="KW-1185">Reference proteome</keyword>